<dbReference type="OMA" id="KWQYSSF"/>
<dbReference type="OrthoDB" id="6433752at2759"/>
<keyword evidence="2" id="KW-1185">Reference proteome</keyword>
<evidence type="ECO:0000313" key="1">
    <source>
        <dbReference type="EMBL" id="KFM71358.1"/>
    </source>
</evidence>
<dbReference type="Gene3D" id="3.30.420.10">
    <property type="entry name" value="Ribonuclease H-like superfamily/Ribonuclease H"/>
    <property type="match status" value="1"/>
</dbReference>
<dbReference type="InterPro" id="IPR052709">
    <property type="entry name" value="Transposase-MT_Hybrid"/>
</dbReference>
<evidence type="ECO:0008006" key="3">
    <source>
        <dbReference type="Google" id="ProtNLM"/>
    </source>
</evidence>
<organism evidence="1 2">
    <name type="scientific">Stegodyphus mimosarum</name>
    <name type="common">African social velvet spider</name>
    <dbReference type="NCBI Taxonomy" id="407821"/>
    <lineage>
        <taxon>Eukaryota</taxon>
        <taxon>Metazoa</taxon>
        <taxon>Ecdysozoa</taxon>
        <taxon>Arthropoda</taxon>
        <taxon>Chelicerata</taxon>
        <taxon>Arachnida</taxon>
        <taxon>Araneae</taxon>
        <taxon>Araneomorphae</taxon>
        <taxon>Entelegynae</taxon>
        <taxon>Eresoidea</taxon>
        <taxon>Eresidae</taxon>
        <taxon>Stegodyphus</taxon>
    </lineage>
</organism>
<dbReference type="InterPro" id="IPR001888">
    <property type="entry name" value="Transposase_1"/>
</dbReference>
<dbReference type="PANTHER" id="PTHR46060">
    <property type="entry name" value="MARINER MOS1 TRANSPOSASE-LIKE PROTEIN"/>
    <property type="match status" value="1"/>
</dbReference>
<gene>
    <name evidence="1" type="ORF">X975_11169</name>
</gene>
<evidence type="ECO:0000313" key="2">
    <source>
        <dbReference type="Proteomes" id="UP000054359"/>
    </source>
</evidence>
<dbReference type="AlphaFoldDB" id="A0A087U1W9"/>
<dbReference type="PANTHER" id="PTHR46060:SF1">
    <property type="entry name" value="MARINER MOS1 TRANSPOSASE-LIKE PROTEIN"/>
    <property type="match status" value="1"/>
</dbReference>
<sequence>MNMKWQYSSFSRPKKARTSTKTGKVMLTSVFHVDGPLLLEWLPTGTTVTAATYCATLQILRQTIKNLRLGILSCGVILLYDNARPHVAVQCQTVLWQFR</sequence>
<reference evidence="1 2" key="1">
    <citation type="submission" date="2013-11" db="EMBL/GenBank/DDBJ databases">
        <title>Genome sequencing of Stegodyphus mimosarum.</title>
        <authorList>
            <person name="Bechsgaard J."/>
        </authorList>
    </citation>
    <scope>NUCLEOTIDE SEQUENCE [LARGE SCALE GENOMIC DNA]</scope>
</reference>
<dbReference type="Pfam" id="PF01359">
    <property type="entry name" value="Transposase_1"/>
    <property type="match status" value="1"/>
</dbReference>
<dbReference type="Proteomes" id="UP000054359">
    <property type="component" value="Unassembled WGS sequence"/>
</dbReference>
<feature type="non-terminal residue" evidence="1">
    <location>
        <position position="99"/>
    </location>
</feature>
<dbReference type="InterPro" id="IPR036397">
    <property type="entry name" value="RNaseH_sf"/>
</dbReference>
<accession>A0A087U1W9</accession>
<name>A0A087U1W9_STEMI</name>
<dbReference type="EMBL" id="KK117763">
    <property type="protein sequence ID" value="KFM71358.1"/>
    <property type="molecule type" value="Genomic_DNA"/>
</dbReference>
<protein>
    <recommendedName>
        <fullName evidence="3">Histone-lysine N-methyltransferase SETMAR</fullName>
    </recommendedName>
</protein>
<dbReference type="GO" id="GO:0003676">
    <property type="term" value="F:nucleic acid binding"/>
    <property type="evidence" value="ECO:0007669"/>
    <property type="project" value="InterPro"/>
</dbReference>
<proteinExistence type="predicted"/>